<evidence type="ECO:0000313" key="2">
    <source>
        <dbReference type="EMBL" id="PIO45755.1"/>
    </source>
</evidence>
<gene>
    <name evidence="2" type="ORF">B5P45_07135</name>
</gene>
<keyword evidence="1" id="KW-0812">Transmembrane</keyword>
<accession>A0A2N9W1Y7</accession>
<sequence>MERTQEPKHSARQVTILLKSYITGVVAANIAFVPIYGWYIVFTILGSFFFSAPAFAVLLILYVLNIELVNSRPIVFSIIASIMALTFHFFAFMGVEGMRGVLRLEEPHIYHFGLPFLIVLFSSCAFITLIRLAQIKGNMGVRP</sequence>
<dbReference type="AlphaFoldDB" id="A0A2N9W1Y7"/>
<evidence type="ECO:0000256" key="1">
    <source>
        <dbReference type="SAM" id="Phobius"/>
    </source>
</evidence>
<protein>
    <submittedName>
        <fullName evidence="2">Uncharacterized protein</fullName>
    </submittedName>
</protein>
<proteinExistence type="predicted"/>
<dbReference type="KEGG" id="pht:BLM14_07400"/>
<reference evidence="2 3" key="1">
    <citation type="journal article" date="2017" name="Int J Environ Stud">
        <title>Does the Miocene-Pliocene relict legume Oxytropis triphylla form nitrogen-fixing nodules with a combination of bacterial strains?</title>
        <authorList>
            <person name="Safronova V."/>
            <person name="Belimov A."/>
            <person name="Sazanova A."/>
            <person name="Kuznetsova I."/>
            <person name="Popova J."/>
            <person name="Andronov E."/>
            <person name="Verkhozina A."/>
            <person name="Tikhonovich I."/>
        </authorList>
    </citation>
    <scope>NUCLEOTIDE SEQUENCE [LARGE SCALE GENOMIC DNA]</scope>
    <source>
        <strain evidence="2 3">Tri-38</strain>
    </source>
</reference>
<keyword evidence="3" id="KW-1185">Reference proteome</keyword>
<feature type="transmembrane region" description="Helical" evidence="1">
    <location>
        <begin position="47"/>
        <end position="66"/>
    </location>
</feature>
<feature type="transmembrane region" description="Helical" evidence="1">
    <location>
        <begin position="73"/>
        <end position="92"/>
    </location>
</feature>
<keyword evidence="1" id="KW-1133">Transmembrane helix</keyword>
<name>A0A2N9W1Y7_9HYPH</name>
<evidence type="ECO:0000313" key="3">
    <source>
        <dbReference type="Proteomes" id="UP000232163"/>
    </source>
</evidence>
<keyword evidence="1" id="KW-0472">Membrane</keyword>
<comment type="caution">
    <text evidence="2">The sequence shown here is derived from an EMBL/GenBank/DDBJ whole genome shotgun (WGS) entry which is preliminary data.</text>
</comment>
<dbReference type="RefSeq" id="WP_099998802.1">
    <property type="nucleotide sequence ID" value="NZ_CP017940.1"/>
</dbReference>
<dbReference type="Proteomes" id="UP000232163">
    <property type="component" value="Unassembled WGS sequence"/>
</dbReference>
<dbReference type="EMBL" id="MZMT01000017">
    <property type="protein sequence ID" value="PIO45755.1"/>
    <property type="molecule type" value="Genomic_DNA"/>
</dbReference>
<feature type="transmembrane region" description="Helical" evidence="1">
    <location>
        <begin position="112"/>
        <end position="133"/>
    </location>
</feature>
<feature type="transmembrane region" description="Helical" evidence="1">
    <location>
        <begin position="21"/>
        <end position="41"/>
    </location>
</feature>
<organism evidence="2 3">
    <name type="scientific">Phyllobacterium zundukense</name>
    <dbReference type="NCBI Taxonomy" id="1867719"/>
    <lineage>
        <taxon>Bacteria</taxon>
        <taxon>Pseudomonadati</taxon>
        <taxon>Pseudomonadota</taxon>
        <taxon>Alphaproteobacteria</taxon>
        <taxon>Hyphomicrobiales</taxon>
        <taxon>Phyllobacteriaceae</taxon>
        <taxon>Phyllobacterium</taxon>
    </lineage>
</organism>